<evidence type="ECO:0000259" key="7">
    <source>
        <dbReference type="PROSITE" id="PS50016"/>
    </source>
</evidence>
<dbReference type="Gene3D" id="3.30.40.10">
    <property type="entry name" value="Zinc/RING finger domain, C3HC4 (zinc finger)"/>
    <property type="match status" value="1"/>
</dbReference>
<dbReference type="GO" id="GO:0008270">
    <property type="term" value="F:zinc ion binding"/>
    <property type="evidence" value="ECO:0007669"/>
    <property type="project" value="UniProtKB-KW"/>
</dbReference>
<evidence type="ECO:0000256" key="1">
    <source>
        <dbReference type="ARBA" id="ARBA00004123"/>
    </source>
</evidence>
<dbReference type="GO" id="GO:0005634">
    <property type="term" value="C:nucleus"/>
    <property type="evidence" value="ECO:0007669"/>
    <property type="project" value="UniProtKB-SubCell"/>
</dbReference>
<keyword evidence="10" id="KW-1185">Reference proteome</keyword>
<dbReference type="InterPro" id="IPR042163">
    <property type="entry name" value="PHF12"/>
</dbReference>
<dbReference type="Proteomes" id="UP000077755">
    <property type="component" value="Chromosome 8"/>
</dbReference>
<evidence type="ECO:0000256" key="5">
    <source>
        <dbReference type="ARBA" id="ARBA00023242"/>
    </source>
</evidence>
<evidence type="ECO:0000313" key="9">
    <source>
        <dbReference type="EMBL" id="WOH11253.1"/>
    </source>
</evidence>
<dbReference type="InterPro" id="IPR056511">
    <property type="entry name" value="IDM1_C"/>
</dbReference>
<organism evidence="9 10">
    <name type="scientific">Daucus carota subsp. sativus</name>
    <name type="common">Carrot</name>
    <dbReference type="NCBI Taxonomy" id="79200"/>
    <lineage>
        <taxon>Eukaryota</taxon>
        <taxon>Viridiplantae</taxon>
        <taxon>Streptophyta</taxon>
        <taxon>Embryophyta</taxon>
        <taxon>Tracheophyta</taxon>
        <taxon>Spermatophyta</taxon>
        <taxon>Magnoliopsida</taxon>
        <taxon>eudicotyledons</taxon>
        <taxon>Gunneridae</taxon>
        <taxon>Pentapetalae</taxon>
        <taxon>asterids</taxon>
        <taxon>campanulids</taxon>
        <taxon>Apiales</taxon>
        <taxon>Apiaceae</taxon>
        <taxon>Apioideae</taxon>
        <taxon>Scandiceae</taxon>
        <taxon>Daucinae</taxon>
        <taxon>Daucus</taxon>
        <taxon>Daucus sect. Daucus</taxon>
    </lineage>
</organism>
<dbReference type="Pfam" id="PF16135">
    <property type="entry name" value="TDBD"/>
    <property type="match status" value="1"/>
</dbReference>
<dbReference type="InterPro" id="IPR054292">
    <property type="entry name" value="DUF7028"/>
</dbReference>
<reference evidence="9" key="2">
    <citation type="submission" date="2022-03" db="EMBL/GenBank/DDBJ databases">
        <title>Draft title - Genomic analysis of global carrot germplasm unveils the trajectory of domestication and the origin of high carotenoid orange carrot.</title>
        <authorList>
            <person name="Iorizzo M."/>
            <person name="Ellison S."/>
            <person name="Senalik D."/>
            <person name="Macko-Podgorni A."/>
            <person name="Grzebelus D."/>
            <person name="Bostan H."/>
            <person name="Rolling W."/>
            <person name="Curaba J."/>
            <person name="Simon P."/>
        </authorList>
    </citation>
    <scope>NUCLEOTIDE SEQUENCE</scope>
    <source>
        <tissue evidence="9">Leaf</tissue>
    </source>
</reference>
<dbReference type="GO" id="GO:0003714">
    <property type="term" value="F:transcription corepressor activity"/>
    <property type="evidence" value="ECO:0007669"/>
    <property type="project" value="InterPro"/>
</dbReference>
<evidence type="ECO:0000259" key="8">
    <source>
        <dbReference type="PROSITE" id="PS51186"/>
    </source>
</evidence>
<feature type="domain" description="N-acetyltransferase" evidence="8">
    <location>
        <begin position="447"/>
        <end position="580"/>
    </location>
</feature>
<dbReference type="PROSITE" id="PS50016">
    <property type="entry name" value="ZF_PHD_2"/>
    <property type="match status" value="1"/>
</dbReference>
<feature type="domain" description="PHD-type" evidence="7">
    <location>
        <begin position="290"/>
        <end position="335"/>
    </location>
</feature>
<sequence length="702" mass="78692">MIEPEYCPQAVINYYFSNIKENVYPRDDNKLRNMQLKAKKHLSAVGWKLFYTHENNMRSKDLRYSSPCGKLYVSLQSACKAFLDEKRNVAKLAEAQLVGEGAGSAIETKEYQAKHIKKRKSSVLYPGSQSRSAKSLKKKKNIMEVQTRGGSNSFVKGRVSGSRKRARVMVVPSSYPRNPRTVLSWLIENNVICKRQNVEYRKDGEKLAEGTMTRDGIRCSCCKETFSVSNFEVHAIGACCQPSANLWLLASKTQPEKSLHEYQLELRQNNIAGSTAKAVKYKKKNRNKDDDLCSICHTWGDLICCDGCPSAFHECCLGLKDIPGGNWYCPLCCCKICGLGINNGNTEVSEEDSVFSCHQCKLPYHASCQQMKESVPTSHPKGFCFCNEKCKNIQSELERRLGKPVLVGTDLTWTLLKYVESDECGHDPSNIADSVDNYCKLNVALGVMHECFEPMKDPQTKSDLVEDIIFSRWSELKRLNFSGFYTVLLQKNDELITVAAVRIYGDKVAEMPLVATRFVYRRQGMCRILMNELEKVLTEVGVERLVLPAASSVLNTWISSFGFSKMLQSDKLKLMNYTFLEFQGTTMCQKFLKEARIESSPPGSALQHCSDANRNVDIGLEGSISSLMLQPEQALAQKSTNFAGGSGSDTGAIIPCQSEIFLKNSFEGGTDCKKDMNRGKAEIIYYKRRRISKPGGAQVSVC</sequence>
<evidence type="ECO:0000256" key="6">
    <source>
        <dbReference type="PROSITE-ProRule" id="PRU00146"/>
    </source>
</evidence>
<dbReference type="PROSITE" id="PS51186">
    <property type="entry name" value="GNAT"/>
    <property type="match status" value="1"/>
</dbReference>
<dbReference type="InterPro" id="IPR011011">
    <property type="entry name" value="Znf_FYVE_PHD"/>
</dbReference>
<dbReference type="InterPro" id="IPR013083">
    <property type="entry name" value="Znf_RING/FYVE/PHD"/>
</dbReference>
<evidence type="ECO:0008006" key="11">
    <source>
        <dbReference type="Google" id="ProtNLM"/>
    </source>
</evidence>
<reference evidence="9" key="1">
    <citation type="journal article" date="2016" name="Nat. Genet.">
        <title>A high-quality carrot genome assembly provides new insights into carotenoid accumulation and asterid genome evolution.</title>
        <authorList>
            <person name="Iorizzo M."/>
            <person name="Ellison S."/>
            <person name="Senalik D."/>
            <person name="Zeng P."/>
            <person name="Satapoomin P."/>
            <person name="Huang J."/>
            <person name="Bowman M."/>
            <person name="Iovene M."/>
            <person name="Sanseverino W."/>
            <person name="Cavagnaro P."/>
            <person name="Yildiz M."/>
            <person name="Macko-Podgorni A."/>
            <person name="Moranska E."/>
            <person name="Grzebelus E."/>
            <person name="Grzebelus D."/>
            <person name="Ashrafi H."/>
            <person name="Zheng Z."/>
            <person name="Cheng S."/>
            <person name="Spooner D."/>
            <person name="Van Deynze A."/>
            <person name="Simon P."/>
        </authorList>
    </citation>
    <scope>NUCLEOTIDE SEQUENCE</scope>
    <source>
        <tissue evidence="9">Leaf</tissue>
    </source>
</reference>
<dbReference type="InterPro" id="IPR032308">
    <property type="entry name" value="TDBD"/>
</dbReference>
<dbReference type="PANTHER" id="PTHR46309">
    <property type="entry name" value="PHD FINGER PROTEIN 12"/>
    <property type="match status" value="1"/>
</dbReference>
<protein>
    <recommendedName>
        <fullName evidence="11">PHD-type domain-containing protein</fullName>
    </recommendedName>
</protein>
<keyword evidence="4" id="KW-0862">Zinc</keyword>
<dbReference type="GO" id="GO:0016747">
    <property type="term" value="F:acyltransferase activity, transferring groups other than amino-acyl groups"/>
    <property type="evidence" value="ECO:0007669"/>
    <property type="project" value="InterPro"/>
</dbReference>
<dbReference type="InterPro" id="IPR019787">
    <property type="entry name" value="Znf_PHD-finger"/>
</dbReference>
<evidence type="ECO:0000256" key="3">
    <source>
        <dbReference type="ARBA" id="ARBA00022771"/>
    </source>
</evidence>
<keyword evidence="2" id="KW-0479">Metal-binding</keyword>
<name>A0AAF0XND2_DAUCS</name>
<dbReference type="PANTHER" id="PTHR46309:SF12">
    <property type="entry name" value="GB|AAC80581.1"/>
    <property type="match status" value="1"/>
</dbReference>
<keyword evidence="5" id="KW-0539">Nucleus</keyword>
<dbReference type="InterPro" id="IPR001965">
    <property type="entry name" value="Znf_PHD"/>
</dbReference>
<evidence type="ECO:0000256" key="2">
    <source>
        <dbReference type="ARBA" id="ARBA00022723"/>
    </source>
</evidence>
<dbReference type="CDD" id="cd04301">
    <property type="entry name" value="NAT_SF"/>
    <property type="match status" value="1"/>
</dbReference>
<proteinExistence type="predicted"/>
<evidence type="ECO:0000256" key="4">
    <source>
        <dbReference type="ARBA" id="ARBA00022833"/>
    </source>
</evidence>
<accession>A0AAF0XND2</accession>
<dbReference type="Pfam" id="PF23209">
    <property type="entry name" value="IDM1_C"/>
    <property type="match status" value="1"/>
</dbReference>
<keyword evidence="3 6" id="KW-0863">Zinc-finger</keyword>
<dbReference type="Pfam" id="PF22970">
    <property type="entry name" value="DUF7028"/>
    <property type="match status" value="1"/>
</dbReference>
<gene>
    <name evidence="9" type="ORF">DCAR_0830733</name>
</gene>
<dbReference type="InterPro" id="IPR000182">
    <property type="entry name" value="GNAT_dom"/>
</dbReference>
<dbReference type="GO" id="GO:0006357">
    <property type="term" value="P:regulation of transcription by RNA polymerase II"/>
    <property type="evidence" value="ECO:0007669"/>
    <property type="project" value="TreeGrafter"/>
</dbReference>
<comment type="subcellular location">
    <subcellularLocation>
        <location evidence="1">Nucleus</location>
    </subcellularLocation>
</comment>
<dbReference type="AlphaFoldDB" id="A0AAF0XND2"/>
<dbReference type="SUPFAM" id="SSF55729">
    <property type="entry name" value="Acyl-CoA N-acyltransferases (Nat)"/>
    <property type="match status" value="1"/>
</dbReference>
<dbReference type="SMART" id="SM00249">
    <property type="entry name" value="PHD"/>
    <property type="match status" value="2"/>
</dbReference>
<dbReference type="SUPFAM" id="SSF57903">
    <property type="entry name" value="FYVE/PHD zinc finger"/>
    <property type="match status" value="1"/>
</dbReference>
<dbReference type="InterPro" id="IPR016181">
    <property type="entry name" value="Acyl_CoA_acyltransferase"/>
</dbReference>
<dbReference type="EMBL" id="CP093350">
    <property type="protein sequence ID" value="WOH11253.1"/>
    <property type="molecule type" value="Genomic_DNA"/>
</dbReference>
<dbReference type="Gene3D" id="3.40.630.30">
    <property type="match status" value="1"/>
</dbReference>
<evidence type="ECO:0000313" key="10">
    <source>
        <dbReference type="Proteomes" id="UP000077755"/>
    </source>
</evidence>